<protein>
    <submittedName>
        <fullName evidence="2">Uncharacterized protein</fullName>
    </submittedName>
</protein>
<reference evidence="2 3" key="1">
    <citation type="submission" date="2019-03" db="EMBL/GenBank/DDBJ databases">
        <title>WGS assembly of Setaria viridis.</title>
        <authorList>
            <person name="Huang P."/>
            <person name="Jenkins J."/>
            <person name="Grimwood J."/>
            <person name="Barry K."/>
            <person name="Healey A."/>
            <person name="Mamidi S."/>
            <person name="Sreedasyam A."/>
            <person name="Shu S."/>
            <person name="Feldman M."/>
            <person name="Wu J."/>
            <person name="Yu Y."/>
            <person name="Chen C."/>
            <person name="Johnson J."/>
            <person name="Rokhsar D."/>
            <person name="Baxter I."/>
            <person name="Schmutz J."/>
            <person name="Brutnell T."/>
            <person name="Kellogg E."/>
        </authorList>
    </citation>
    <scope>NUCLEOTIDE SEQUENCE [LARGE SCALE GENOMIC DNA]</scope>
    <source>
        <strain evidence="3">cv. A10</strain>
    </source>
</reference>
<gene>
    <name evidence="2" type="ORF">SEVIR_4G119601v2</name>
</gene>
<dbReference type="Gramene" id="TKW21445">
    <property type="protein sequence ID" value="TKW21445"/>
    <property type="gene ID" value="SEVIR_4G119601v2"/>
</dbReference>
<evidence type="ECO:0000313" key="3">
    <source>
        <dbReference type="Proteomes" id="UP000298652"/>
    </source>
</evidence>
<evidence type="ECO:0000313" key="2">
    <source>
        <dbReference type="EMBL" id="TKW21445.1"/>
    </source>
</evidence>
<dbReference type="EMBL" id="CM016555">
    <property type="protein sequence ID" value="TKW21445.1"/>
    <property type="molecule type" value="Genomic_DNA"/>
</dbReference>
<dbReference type="EMBL" id="CM016555">
    <property type="protein sequence ID" value="TKW21448.1"/>
    <property type="molecule type" value="Genomic_DNA"/>
</dbReference>
<dbReference type="Gramene" id="TKW21448">
    <property type="protein sequence ID" value="TKW21448"/>
    <property type="gene ID" value="SEVIR_4G119601v2"/>
</dbReference>
<feature type="region of interest" description="Disordered" evidence="1">
    <location>
        <begin position="1"/>
        <end position="23"/>
    </location>
</feature>
<name>A0A4U6V0H2_SETVI</name>
<dbReference type="Proteomes" id="UP000298652">
    <property type="component" value="Chromosome 4"/>
</dbReference>
<evidence type="ECO:0000256" key="1">
    <source>
        <dbReference type="SAM" id="MobiDB-lite"/>
    </source>
</evidence>
<accession>A0A4U6V0H2</accession>
<organism evidence="2 3">
    <name type="scientific">Setaria viridis</name>
    <name type="common">Green bristlegrass</name>
    <name type="synonym">Setaria italica subsp. viridis</name>
    <dbReference type="NCBI Taxonomy" id="4556"/>
    <lineage>
        <taxon>Eukaryota</taxon>
        <taxon>Viridiplantae</taxon>
        <taxon>Streptophyta</taxon>
        <taxon>Embryophyta</taxon>
        <taxon>Tracheophyta</taxon>
        <taxon>Spermatophyta</taxon>
        <taxon>Magnoliopsida</taxon>
        <taxon>Liliopsida</taxon>
        <taxon>Poales</taxon>
        <taxon>Poaceae</taxon>
        <taxon>PACMAD clade</taxon>
        <taxon>Panicoideae</taxon>
        <taxon>Panicodae</taxon>
        <taxon>Paniceae</taxon>
        <taxon>Cenchrinae</taxon>
        <taxon>Setaria</taxon>
    </lineage>
</organism>
<proteinExistence type="predicted"/>
<dbReference type="AlphaFoldDB" id="A0A4U6V0H2"/>
<keyword evidence="3" id="KW-1185">Reference proteome</keyword>
<sequence>MLDPPQELIGSLPAPARSTSRWRHDVDGGASWWRRHGSGGIRSSLGPVRCSMQVHSCGSGEGRYSSSLLRSPHRAFFHW</sequence>